<reference evidence="1 2" key="2">
    <citation type="journal article" date="2017" name="Int. J. Syst. Evol. Microbiol.">
        <title>Mycobacterium stephanolepidis sp. nov., a rapidly growing species related to Mycobacterium chelonae, isolated from marine teleost fish, Stephanolepis cirrhifer.</title>
        <authorList>
            <person name="Fukano H."/>
            <person name="Wada S."/>
            <person name="Kurata O."/>
            <person name="Katayama K."/>
            <person name="Fujiwara N."/>
            <person name="Hoshino Y."/>
        </authorList>
    </citation>
    <scope>NUCLEOTIDE SEQUENCE [LARGE SCALE GENOMIC DNA]</scope>
    <source>
        <strain evidence="1 2">NJB0901</strain>
    </source>
</reference>
<evidence type="ECO:0000313" key="2">
    <source>
        <dbReference type="Proteomes" id="UP000217954"/>
    </source>
</evidence>
<evidence type="ECO:0000313" key="1">
    <source>
        <dbReference type="EMBL" id="BAX97819.1"/>
    </source>
</evidence>
<keyword evidence="2" id="KW-1185">Reference proteome</keyword>
<sequence>MEDTDPPSPENPNAYQSYVMVYASNGTYKYVNIDGQRYNGTYTYSLQPDGRGLIASDEMDGTTPVKYTLTLTCSTDTAGTYVYQQTAGTAPSQRSNNSKYALVP</sequence>
<protein>
    <submittedName>
        <fullName evidence="1">Uncharacterized protein</fullName>
    </submittedName>
</protein>
<dbReference type="AlphaFoldDB" id="A0A1Z4EXY5"/>
<reference evidence="2" key="1">
    <citation type="journal article" date="2017" name="Genome Announc.">
        <title>Complete Genome Sequence of Mycobacterium stephanolepidis.</title>
        <authorList>
            <person name="Fukano H."/>
            <person name="Yoshida M."/>
            <person name="Katayama Y."/>
            <person name="Omatsu T."/>
            <person name="Mizutani T."/>
            <person name="Kurata O."/>
            <person name="Wada S."/>
            <person name="Hoshino Y."/>
        </authorList>
    </citation>
    <scope>NUCLEOTIDE SEQUENCE [LARGE SCALE GENOMIC DNA]</scope>
    <source>
        <strain evidence="2">NJB0901</strain>
    </source>
</reference>
<gene>
    <name evidence="1" type="ORF">MSTE_02509</name>
</gene>
<name>A0A1Z4EXY5_9MYCO</name>
<proteinExistence type="predicted"/>
<accession>A0A1Z4EXY5</accession>
<dbReference type="KEGG" id="mste:MSTE_02509"/>
<organism evidence="1 2">
    <name type="scientific">[Mycobacterium] stephanolepidis</name>
    <dbReference type="NCBI Taxonomy" id="1520670"/>
    <lineage>
        <taxon>Bacteria</taxon>
        <taxon>Bacillati</taxon>
        <taxon>Actinomycetota</taxon>
        <taxon>Actinomycetes</taxon>
        <taxon>Mycobacteriales</taxon>
        <taxon>Mycobacteriaceae</taxon>
        <taxon>Mycobacteroides</taxon>
    </lineage>
</organism>
<dbReference type="EMBL" id="AP018165">
    <property type="protein sequence ID" value="BAX97819.1"/>
    <property type="molecule type" value="Genomic_DNA"/>
</dbReference>
<dbReference type="Proteomes" id="UP000217954">
    <property type="component" value="Chromosome"/>
</dbReference>